<dbReference type="InterPro" id="IPR018639">
    <property type="entry name" value="DUF2062"/>
</dbReference>
<evidence type="ECO:0000256" key="1">
    <source>
        <dbReference type="SAM" id="Phobius"/>
    </source>
</evidence>
<dbReference type="RefSeq" id="WP_193992699.1">
    <property type="nucleotide sequence ID" value="NZ_JADEXP010000055.1"/>
</dbReference>
<feature type="transmembrane region" description="Helical" evidence="1">
    <location>
        <begin position="130"/>
        <end position="152"/>
    </location>
</feature>
<evidence type="ECO:0000313" key="3">
    <source>
        <dbReference type="EMBL" id="MBE9066729.1"/>
    </source>
</evidence>
<keyword evidence="1" id="KW-0812">Transmembrane</keyword>
<keyword evidence="4" id="KW-1185">Reference proteome</keyword>
<evidence type="ECO:0000259" key="2">
    <source>
        <dbReference type="Pfam" id="PF09835"/>
    </source>
</evidence>
<protein>
    <submittedName>
        <fullName evidence="3">DUF2062 domain-containing protein</fullName>
    </submittedName>
</protein>
<reference evidence="3" key="1">
    <citation type="submission" date="2020-10" db="EMBL/GenBank/DDBJ databases">
        <authorList>
            <person name="Castelo-Branco R."/>
            <person name="Eusebio N."/>
            <person name="Adriana R."/>
            <person name="Vieira A."/>
            <person name="Brugerolle De Fraissinette N."/>
            <person name="Rezende De Castro R."/>
            <person name="Schneider M.P."/>
            <person name="Vasconcelos V."/>
            <person name="Leao P.N."/>
        </authorList>
    </citation>
    <scope>NUCLEOTIDE SEQUENCE</scope>
    <source>
        <strain evidence="3">LEGE 11479</strain>
    </source>
</reference>
<keyword evidence="1" id="KW-1133">Transmembrane helix</keyword>
<keyword evidence="1" id="KW-0472">Membrane</keyword>
<sequence>MPKGSRSAHRSHRTLRKKRPNLRRLVRYIYIRFIRLQSHPQAIAKGLAAGVFAGSYPLFGLQTFLGVAIAAAIGGNKIVAAAGTWISNPLTYLPIYAFNYQIGRWFLGQSANTSLTNQSPQEWMSLGFDITIALMVGSTLVGSLLAIISYYASLRIAHKARKIKSNRRSIRPKETRNRTHL</sequence>
<dbReference type="AlphaFoldDB" id="A0A928X0F7"/>
<dbReference type="PANTHER" id="PTHR40547:SF1">
    <property type="entry name" value="SLL0298 PROTEIN"/>
    <property type="match status" value="1"/>
</dbReference>
<dbReference type="Proteomes" id="UP000615026">
    <property type="component" value="Unassembled WGS sequence"/>
</dbReference>
<feature type="domain" description="DUF2062" evidence="2">
    <location>
        <begin position="24"/>
        <end position="163"/>
    </location>
</feature>
<dbReference type="PANTHER" id="PTHR40547">
    <property type="entry name" value="SLL0298 PROTEIN"/>
    <property type="match status" value="1"/>
</dbReference>
<evidence type="ECO:0000313" key="4">
    <source>
        <dbReference type="Proteomes" id="UP000615026"/>
    </source>
</evidence>
<organism evidence="3 4">
    <name type="scientific">Leptolyngbya cf. ectocarpi LEGE 11479</name>
    <dbReference type="NCBI Taxonomy" id="1828722"/>
    <lineage>
        <taxon>Bacteria</taxon>
        <taxon>Bacillati</taxon>
        <taxon>Cyanobacteriota</taxon>
        <taxon>Cyanophyceae</taxon>
        <taxon>Leptolyngbyales</taxon>
        <taxon>Leptolyngbyaceae</taxon>
        <taxon>Leptolyngbya group</taxon>
        <taxon>Leptolyngbya</taxon>
    </lineage>
</organism>
<dbReference type="Pfam" id="PF09835">
    <property type="entry name" value="DUF2062"/>
    <property type="match status" value="1"/>
</dbReference>
<comment type="caution">
    <text evidence="3">The sequence shown here is derived from an EMBL/GenBank/DDBJ whole genome shotgun (WGS) entry which is preliminary data.</text>
</comment>
<gene>
    <name evidence="3" type="ORF">IQ260_08695</name>
</gene>
<name>A0A928X0F7_LEPEC</name>
<proteinExistence type="predicted"/>
<accession>A0A928X0F7</accession>
<dbReference type="EMBL" id="JADEXP010000055">
    <property type="protein sequence ID" value="MBE9066729.1"/>
    <property type="molecule type" value="Genomic_DNA"/>
</dbReference>
<feature type="transmembrane region" description="Helical" evidence="1">
    <location>
        <begin position="64"/>
        <end position="86"/>
    </location>
</feature>